<reference evidence="1 2" key="1">
    <citation type="submission" date="2017-09" db="EMBL/GenBank/DDBJ databases">
        <authorList>
            <person name="Ehlers B."/>
            <person name="Leendertz F.H."/>
        </authorList>
    </citation>
    <scope>NUCLEOTIDE SEQUENCE [LARGE SCALE GENOMIC DNA]</scope>
    <source>
        <strain evidence="1 2">CGMCC 4.6857</strain>
    </source>
</reference>
<dbReference type="RefSeq" id="WP_143235471.1">
    <property type="nucleotide sequence ID" value="NZ_OBDY01000044.1"/>
</dbReference>
<dbReference type="EMBL" id="OBDY01000044">
    <property type="protein sequence ID" value="SNY72826.1"/>
    <property type="molecule type" value="Genomic_DNA"/>
</dbReference>
<dbReference type="AlphaFoldDB" id="A0A285KN71"/>
<evidence type="ECO:0000313" key="1">
    <source>
        <dbReference type="EMBL" id="SNY72826.1"/>
    </source>
</evidence>
<dbReference type="Proteomes" id="UP000219612">
    <property type="component" value="Unassembled WGS sequence"/>
</dbReference>
<proteinExistence type="predicted"/>
<sequence length="112" mass="12207">MFDSAQLLTRHRRQVAALINPLDLLGRPEPAERLAAEDLLRAGHRLEITVELGRPGRAGEYGVVEEPVGERFQVTAIDHRGRTVAEADGASIAETLLRLAPPAGEYVTEAPF</sequence>
<organism evidence="1 2">
    <name type="scientific">Paractinoplanes atraurantiacus</name>
    <dbReference type="NCBI Taxonomy" id="1036182"/>
    <lineage>
        <taxon>Bacteria</taxon>
        <taxon>Bacillati</taxon>
        <taxon>Actinomycetota</taxon>
        <taxon>Actinomycetes</taxon>
        <taxon>Micromonosporales</taxon>
        <taxon>Micromonosporaceae</taxon>
        <taxon>Paractinoplanes</taxon>
    </lineage>
</organism>
<protein>
    <submittedName>
        <fullName evidence="1">Uncharacterized protein</fullName>
    </submittedName>
</protein>
<accession>A0A285KN71</accession>
<name>A0A285KN71_9ACTN</name>
<keyword evidence="2" id="KW-1185">Reference proteome</keyword>
<evidence type="ECO:0000313" key="2">
    <source>
        <dbReference type="Proteomes" id="UP000219612"/>
    </source>
</evidence>
<gene>
    <name evidence="1" type="ORF">SAMN05421748_14424</name>
</gene>